<name>A0AAU8N3V8_9BACL</name>
<dbReference type="SUPFAM" id="SSF58104">
    <property type="entry name" value="Methyl-accepting chemotaxis protein (MCP) signaling domain"/>
    <property type="match status" value="1"/>
</dbReference>
<dbReference type="InterPro" id="IPR039379">
    <property type="entry name" value="Protoglobin_sensor_dom"/>
</dbReference>
<dbReference type="InterPro" id="IPR004089">
    <property type="entry name" value="MCPsignal_dom"/>
</dbReference>
<dbReference type="RefSeq" id="WP_342555125.1">
    <property type="nucleotide sequence ID" value="NZ_CP159992.1"/>
</dbReference>
<dbReference type="SUPFAM" id="SSF46458">
    <property type="entry name" value="Globin-like"/>
    <property type="match status" value="1"/>
</dbReference>
<accession>A0AAU8N3V8</accession>
<dbReference type="SMART" id="SM00283">
    <property type="entry name" value="MA"/>
    <property type="match status" value="1"/>
</dbReference>
<dbReference type="InterPro" id="IPR004090">
    <property type="entry name" value="Chemotax_Me-accpt_rcpt"/>
</dbReference>
<dbReference type="Gene3D" id="1.10.287.950">
    <property type="entry name" value="Methyl-accepting chemotaxis protein"/>
    <property type="match status" value="1"/>
</dbReference>
<dbReference type="GO" id="GO:0004888">
    <property type="term" value="F:transmembrane signaling receptor activity"/>
    <property type="evidence" value="ECO:0007669"/>
    <property type="project" value="InterPro"/>
</dbReference>
<proteinExistence type="inferred from homology"/>
<evidence type="ECO:0000256" key="4">
    <source>
        <dbReference type="SAM" id="MobiDB-lite"/>
    </source>
</evidence>
<reference evidence="6" key="1">
    <citation type="submission" date="2024-05" db="EMBL/GenBank/DDBJ databases">
        <title>Draft genome assemblies of 36 bacteria isolated from hibernating arctic ground squirrels.</title>
        <authorList>
            <person name="McKee H."/>
            <person name="Mullen L."/>
            <person name="Drown D.M."/>
            <person name="Duddleston K.N."/>
        </authorList>
    </citation>
    <scope>NUCLEOTIDE SEQUENCE</scope>
    <source>
        <strain evidence="6">AN1007</strain>
    </source>
</reference>
<evidence type="ECO:0000256" key="3">
    <source>
        <dbReference type="PROSITE-ProRule" id="PRU00284"/>
    </source>
</evidence>
<evidence type="ECO:0000256" key="2">
    <source>
        <dbReference type="ARBA" id="ARBA00029447"/>
    </source>
</evidence>
<dbReference type="CDD" id="cd01068">
    <property type="entry name" value="globin_sensor"/>
    <property type="match status" value="1"/>
</dbReference>
<dbReference type="PANTHER" id="PTHR32089">
    <property type="entry name" value="METHYL-ACCEPTING CHEMOTAXIS PROTEIN MCPB"/>
    <property type="match status" value="1"/>
</dbReference>
<dbReference type="InterPro" id="IPR009050">
    <property type="entry name" value="Globin-like_sf"/>
</dbReference>
<protein>
    <submittedName>
        <fullName evidence="6">Globin-coupled sensor protein</fullName>
    </submittedName>
</protein>
<feature type="compositionally biased region" description="Low complexity" evidence="4">
    <location>
        <begin position="299"/>
        <end position="312"/>
    </location>
</feature>
<dbReference type="Gene3D" id="1.10.490.10">
    <property type="entry name" value="Globins"/>
    <property type="match status" value="1"/>
</dbReference>
<evidence type="ECO:0000313" key="6">
    <source>
        <dbReference type="EMBL" id="XCP92936.1"/>
    </source>
</evidence>
<dbReference type="PANTHER" id="PTHR32089:SF112">
    <property type="entry name" value="LYSOZYME-LIKE PROTEIN-RELATED"/>
    <property type="match status" value="1"/>
</dbReference>
<dbReference type="GO" id="GO:0007165">
    <property type="term" value="P:signal transduction"/>
    <property type="evidence" value="ECO:0007669"/>
    <property type="project" value="UniProtKB-KW"/>
</dbReference>
<dbReference type="Pfam" id="PF00015">
    <property type="entry name" value="MCPsignal"/>
    <property type="match status" value="1"/>
</dbReference>
<dbReference type="PROSITE" id="PS50111">
    <property type="entry name" value="CHEMOTAXIS_TRANSDUC_2"/>
    <property type="match status" value="1"/>
</dbReference>
<gene>
    <name evidence="6" type="ORF">ABXS70_16980</name>
</gene>
<comment type="similarity">
    <text evidence="2">Belongs to the methyl-accepting chemotaxis (MCP) protein family.</text>
</comment>
<dbReference type="GO" id="GO:0020037">
    <property type="term" value="F:heme binding"/>
    <property type="evidence" value="ECO:0007669"/>
    <property type="project" value="InterPro"/>
</dbReference>
<sequence length="337" mass="38094">MSSISAERQKQLDYVGLDVGDLRLLADHRPVFKKVVEEVVDHFYEHIGRYPELMELIDRFSNIDRLKETQRMYWLSMTDGIVDDAYIEQRITIGLVHSRIGLTANYYLGAYMVYLDIATNIFQQLIPASWHPVIHALSKMFNLDSQLVLEAYEKQEKEQLEELAADQDHTLQAITKITQELTGMITELNENAVSISAVAKETAVSQDQAHMLLEELTGEMQQIEKMGELIREISDQSHLVGLNAAIEAAHAGEFGRGFEVVASEVRKLAASSREAQSKIQSNLDQIMEKLRKVQHESTRTSSGARSQASRSSELAVFATAMERLAADLKKLEQQQDK</sequence>
<organism evidence="6">
    <name type="scientific">Paenibacillus sp. AN1007</name>
    <dbReference type="NCBI Taxonomy" id="3151385"/>
    <lineage>
        <taxon>Bacteria</taxon>
        <taxon>Bacillati</taxon>
        <taxon>Bacillota</taxon>
        <taxon>Bacilli</taxon>
        <taxon>Bacillales</taxon>
        <taxon>Paenibacillaceae</taxon>
        <taxon>Paenibacillus</taxon>
    </lineage>
</organism>
<dbReference type="AlphaFoldDB" id="A0AAU8N3V8"/>
<evidence type="ECO:0000259" key="5">
    <source>
        <dbReference type="PROSITE" id="PS50111"/>
    </source>
</evidence>
<dbReference type="Pfam" id="PF11563">
    <property type="entry name" value="Protoglobin"/>
    <property type="match status" value="1"/>
</dbReference>
<feature type="region of interest" description="Disordered" evidence="4">
    <location>
        <begin position="292"/>
        <end position="312"/>
    </location>
</feature>
<dbReference type="EMBL" id="CP159992">
    <property type="protein sequence ID" value="XCP92936.1"/>
    <property type="molecule type" value="Genomic_DNA"/>
</dbReference>
<dbReference type="GO" id="GO:0006935">
    <property type="term" value="P:chemotaxis"/>
    <property type="evidence" value="ECO:0007669"/>
    <property type="project" value="InterPro"/>
</dbReference>
<keyword evidence="1 3" id="KW-0807">Transducer</keyword>
<dbReference type="InterPro" id="IPR012292">
    <property type="entry name" value="Globin/Proto"/>
</dbReference>
<dbReference type="PRINTS" id="PR00260">
    <property type="entry name" value="CHEMTRNSDUCR"/>
</dbReference>
<dbReference type="GO" id="GO:0016020">
    <property type="term" value="C:membrane"/>
    <property type="evidence" value="ECO:0007669"/>
    <property type="project" value="InterPro"/>
</dbReference>
<dbReference type="GO" id="GO:0019825">
    <property type="term" value="F:oxygen binding"/>
    <property type="evidence" value="ECO:0007669"/>
    <property type="project" value="InterPro"/>
</dbReference>
<dbReference type="InterPro" id="IPR044398">
    <property type="entry name" value="Globin-sensor_dom"/>
</dbReference>
<evidence type="ECO:0000256" key="1">
    <source>
        <dbReference type="ARBA" id="ARBA00023224"/>
    </source>
</evidence>
<feature type="domain" description="Methyl-accepting transducer" evidence="5">
    <location>
        <begin position="158"/>
        <end position="291"/>
    </location>
</feature>